<evidence type="ECO:0000313" key="3">
    <source>
        <dbReference type="Proteomes" id="UP000494256"/>
    </source>
</evidence>
<proteinExistence type="predicted"/>
<evidence type="ECO:0000313" key="2">
    <source>
        <dbReference type="EMBL" id="CAB3221057.1"/>
    </source>
</evidence>
<organism evidence="2 3">
    <name type="scientific">Arctia plantaginis</name>
    <name type="common">Wood tiger moth</name>
    <name type="synonym">Phalaena plantaginis</name>
    <dbReference type="NCBI Taxonomy" id="874455"/>
    <lineage>
        <taxon>Eukaryota</taxon>
        <taxon>Metazoa</taxon>
        <taxon>Ecdysozoa</taxon>
        <taxon>Arthropoda</taxon>
        <taxon>Hexapoda</taxon>
        <taxon>Insecta</taxon>
        <taxon>Pterygota</taxon>
        <taxon>Neoptera</taxon>
        <taxon>Endopterygota</taxon>
        <taxon>Lepidoptera</taxon>
        <taxon>Glossata</taxon>
        <taxon>Ditrysia</taxon>
        <taxon>Noctuoidea</taxon>
        <taxon>Erebidae</taxon>
        <taxon>Arctiinae</taxon>
        <taxon>Arctia</taxon>
    </lineage>
</organism>
<dbReference type="OrthoDB" id="7130006at2759"/>
<dbReference type="Proteomes" id="UP000494256">
    <property type="component" value="Unassembled WGS sequence"/>
</dbReference>
<feature type="compositionally biased region" description="Polar residues" evidence="1">
    <location>
        <begin position="22"/>
        <end position="35"/>
    </location>
</feature>
<evidence type="ECO:0000256" key="1">
    <source>
        <dbReference type="SAM" id="MobiDB-lite"/>
    </source>
</evidence>
<protein>
    <submittedName>
        <fullName evidence="2">Uncharacterized protein</fullName>
    </submittedName>
</protein>
<feature type="region of interest" description="Disordered" evidence="1">
    <location>
        <begin position="325"/>
        <end position="349"/>
    </location>
</feature>
<feature type="compositionally biased region" description="Low complexity" evidence="1">
    <location>
        <begin position="101"/>
        <end position="111"/>
    </location>
</feature>
<gene>
    <name evidence="2" type="ORF">APLA_LOCUS648</name>
</gene>
<sequence length="349" mass="36332">MSPLCTMNRQSAAERMAERRPCTSSRRASPANWRTLTARRSAWRSGGRAPAAGAPAPRTGARSRHTSCVCSGGGGGRYLHSGHDESPVHDEQAERGGAHGGAAAVHQQQARQPRELAHAHVTLAVCVVGGGGGGYLHSGHDESPVHDEQAERGGAHGGAAAVHQQQARQPRELAHAHVTLAVCVVGGGGGRYLHSGHDESPVHDEQAERGGAHGGAAAVHQQQARQPRELAHAHVTLAVCVVGGGGRYLHSGHDESPVHDEQAERGGAHGGAAAVHQQQARQPRELAHAHVTLAVCVVGGGGGGTCIVDTMSPLCTMNRQSAAERMAERRPCTSSRRASPANWRTLTSH</sequence>
<feature type="compositionally biased region" description="Basic and acidic residues" evidence="1">
    <location>
        <begin position="81"/>
        <end position="97"/>
    </location>
</feature>
<feature type="compositionally biased region" description="Polar residues" evidence="1">
    <location>
        <begin position="1"/>
        <end position="11"/>
    </location>
</feature>
<dbReference type="AlphaFoldDB" id="A0A8S0YNW8"/>
<comment type="caution">
    <text evidence="2">The sequence shown here is derived from an EMBL/GenBank/DDBJ whole genome shotgun (WGS) entry which is preliminary data.</text>
</comment>
<accession>A0A8S0YNW8</accession>
<feature type="region of interest" description="Disordered" evidence="1">
    <location>
        <begin position="1"/>
        <end position="67"/>
    </location>
</feature>
<feature type="compositionally biased region" description="Low complexity" evidence="1">
    <location>
        <begin position="38"/>
        <end position="60"/>
    </location>
</feature>
<dbReference type="EMBL" id="CADEBD010000042">
    <property type="protein sequence ID" value="CAB3221057.1"/>
    <property type="molecule type" value="Genomic_DNA"/>
</dbReference>
<name>A0A8S0YNW8_ARCPL</name>
<feature type="region of interest" description="Disordered" evidence="1">
    <location>
        <begin position="79"/>
        <end position="112"/>
    </location>
</feature>
<reference evidence="2 3" key="1">
    <citation type="submission" date="2020-04" db="EMBL/GenBank/DDBJ databases">
        <authorList>
            <person name="Wallbank WR R."/>
            <person name="Pardo Diaz C."/>
            <person name="Kozak K."/>
            <person name="Martin S."/>
            <person name="Jiggins C."/>
            <person name="Moest M."/>
            <person name="Warren A I."/>
            <person name="Byers J.R.P. K."/>
            <person name="Montejo-Kovacevich G."/>
            <person name="Yen C E."/>
        </authorList>
    </citation>
    <scope>NUCLEOTIDE SEQUENCE [LARGE SCALE GENOMIC DNA]</scope>
</reference>
<feature type="compositionally biased region" description="Polar residues" evidence="1">
    <location>
        <begin position="332"/>
        <end position="349"/>
    </location>
</feature>